<name>A0ABT3N228_9GAMM</name>
<reference evidence="1 2" key="1">
    <citation type="submission" date="2022-10" db="EMBL/GenBank/DDBJ databases">
        <title>High-quality genome sequences of two octocoral-associated bacteria, Endozoicomonas euniceicola EF212 and Endozoicomonas gorgoniicola PS125.</title>
        <authorList>
            <person name="Chiou Y.-J."/>
            <person name="Chen Y.-H."/>
        </authorList>
    </citation>
    <scope>NUCLEOTIDE SEQUENCE [LARGE SCALE GENOMIC DNA]</scope>
    <source>
        <strain evidence="1 2">PS125</strain>
    </source>
</reference>
<sequence length="83" mass="9664">MPRKKHPKKEIEAALQYAESKGWRIDTGGSHAWGKLYCPFNDGECRHGQYCFACIWSTPKSPSHHAQHIRRVVDHCQRLKLLH</sequence>
<comment type="caution">
    <text evidence="1">The sequence shown here is derived from an EMBL/GenBank/DDBJ whole genome shotgun (WGS) entry which is preliminary data.</text>
</comment>
<dbReference type="Proteomes" id="UP001209854">
    <property type="component" value="Unassembled WGS sequence"/>
</dbReference>
<accession>A0ABT3N228</accession>
<evidence type="ECO:0000313" key="1">
    <source>
        <dbReference type="EMBL" id="MCW7555669.1"/>
    </source>
</evidence>
<keyword evidence="2" id="KW-1185">Reference proteome</keyword>
<protein>
    <submittedName>
        <fullName evidence="1">Uncharacterized protein</fullName>
    </submittedName>
</protein>
<organism evidence="1 2">
    <name type="scientific">Endozoicomonas gorgoniicola</name>
    <dbReference type="NCBI Taxonomy" id="1234144"/>
    <lineage>
        <taxon>Bacteria</taxon>
        <taxon>Pseudomonadati</taxon>
        <taxon>Pseudomonadota</taxon>
        <taxon>Gammaproteobacteria</taxon>
        <taxon>Oceanospirillales</taxon>
        <taxon>Endozoicomonadaceae</taxon>
        <taxon>Endozoicomonas</taxon>
    </lineage>
</organism>
<dbReference type="EMBL" id="JAPFCC010000001">
    <property type="protein sequence ID" value="MCW7555669.1"/>
    <property type="molecule type" value="Genomic_DNA"/>
</dbReference>
<proteinExistence type="predicted"/>
<gene>
    <name evidence="1" type="ORF">NX722_24185</name>
</gene>
<dbReference type="RefSeq" id="WP_262565428.1">
    <property type="nucleotide sequence ID" value="NZ_JAPFCC010000001.1"/>
</dbReference>
<evidence type="ECO:0000313" key="2">
    <source>
        <dbReference type="Proteomes" id="UP001209854"/>
    </source>
</evidence>